<dbReference type="AlphaFoldDB" id="A0A915MCR1"/>
<evidence type="ECO:0000313" key="1">
    <source>
        <dbReference type="Proteomes" id="UP000887561"/>
    </source>
</evidence>
<dbReference type="WBParaSite" id="scaffold34662_cov186.g21524">
    <property type="protein sequence ID" value="scaffold34662_cov186.g21524"/>
    <property type="gene ID" value="scaffold34662_cov186.g21524"/>
</dbReference>
<evidence type="ECO:0000313" key="2">
    <source>
        <dbReference type="WBParaSite" id="scaffold34662_cov186.g21524"/>
    </source>
</evidence>
<protein>
    <submittedName>
        <fullName evidence="2">Uncharacterized protein</fullName>
    </submittedName>
</protein>
<accession>A0A915MCR1</accession>
<sequence length="217" mass="24055">MLRTTIAMVTQTVGPILLITFLTAITEYKVAVSLKARRILFEAQNRSRSVVALEELKEKMLPRRKANIAASACLITGIPPKYLPKQIISSSHINKGLNLSDIVRRRNQRKTLSYFSRDSPNNSLSTCGSPSGTPLLRSSHFLSLRNGSAVVHTHPLIKRLESPLATNNFKIKKEEEEKVCERINEFGNIVETCNDPTTTNCLIELAENGEGKEGIGP</sequence>
<dbReference type="Proteomes" id="UP000887561">
    <property type="component" value="Unplaced"/>
</dbReference>
<reference evidence="2" key="1">
    <citation type="submission" date="2022-11" db="UniProtKB">
        <authorList>
            <consortium name="WormBaseParasite"/>
        </authorList>
    </citation>
    <scope>IDENTIFICATION</scope>
</reference>
<organism evidence="1 2">
    <name type="scientific">Meloidogyne javanica</name>
    <name type="common">Root-knot nematode worm</name>
    <dbReference type="NCBI Taxonomy" id="6303"/>
    <lineage>
        <taxon>Eukaryota</taxon>
        <taxon>Metazoa</taxon>
        <taxon>Ecdysozoa</taxon>
        <taxon>Nematoda</taxon>
        <taxon>Chromadorea</taxon>
        <taxon>Rhabditida</taxon>
        <taxon>Tylenchina</taxon>
        <taxon>Tylenchomorpha</taxon>
        <taxon>Tylenchoidea</taxon>
        <taxon>Meloidogynidae</taxon>
        <taxon>Meloidogyninae</taxon>
        <taxon>Meloidogyne</taxon>
        <taxon>Meloidogyne incognita group</taxon>
    </lineage>
</organism>
<keyword evidence="1" id="KW-1185">Reference proteome</keyword>
<proteinExistence type="predicted"/>
<name>A0A915MCR1_MELJA</name>